<accession>A0A2H3B732</accession>
<sequence length="333" mass="37825">MAQHSASLCYFQAKQCSIDAVGIRTRRLGLIIERQWVYATATYYPTEILHARDASGGYSIAKAHKDFRALDSIRGTYGIFKPQCLYTIVVPDERHSSHAIYSDPQDTQHEAEDPERSIRSTHETGLQRNAQHTKRKKCSHGSPKSDQEGQPKADLGIRALGRAEVEQYPVADDKPSTTDGADDCDYYCDTDECKWYGEQESDSLGKDVDALGFSDNRVIYEPMMSFDVMNVTYDKTHLLWQLLWLRSYGKEAPRCCNFRRGRQWGGGTTSVPTFQRFMYESVFKFICSSSRDSHSGSDKGCFFNGVYITCKKSENGTILPKSVYQFCQFESPE</sequence>
<dbReference type="Proteomes" id="UP000218334">
    <property type="component" value="Unassembled WGS sequence"/>
</dbReference>
<gene>
    <name evidence="2" type="ORF">ARMSODRAFT_980460</name>
</gene>
<dbReference type="EMBL" id="KZ293463">
    <property type="protein sequence ID" value="PBK62832.1"/>
    <property type="molecule type" value="Genomic_DNA"/>
</dbReference>
<evidence type="ECO:0000313" key="3">
    <source>
        <dbReference type="Proteomes" id="UP000218334"/>
    </source>
</evidence>
<feature type="compositionally biased region" description="Basic and acidic residues" evidence="1">
    <location>
        <begin position="106"/>
        <end position="122"/>
    </location>
</feature>
<feature type="region of interest" description="Disordered" evidence="1">
    <location>
        <begin position="99"/>
        <end position="152"/>
    </location>
</feature>
<evidence type="ECO:0000256" key="1">
    <source>
        <dbReference type="SAM" id="MobiDB-lite"/>
    </source>
</evidence>
<keyword evidence="3" id="KW-1185">Reference proteome</keyword>
<protein>
    <submittedName>
        <fullName evidence="2">Uncharacterized protein</fullName>
    </submittedName>
</protein>
<name>A0A2H3B732_9AGAR</name>
<dbReference type="AlphaFoldDB" id="A0A2H3B732"/>
<organism evidence="2 3">
    <name type="scientific">Armillaria solidipes</name>
    <dbReference type="NCBI Taxonomy" id="1076256"/>
    <lineage>
        <taxon>Eukaryota</taxon>
        <taxon>Fungi</taxon>
        <taxon>Dikarya</taxon>
        <taxon>Basidiomycota</taxon>
        <taxon>Agaricomycotina</taxon>
        <taxon>Agaricomycetes</taxon>
        <taxon>Agaricomycetidae</taxon>
        <taxon>Agaricales</taxon>
        <taxon>Marasmiineae</taxon>
        <taxon>Physalacriaceae</taxon>
        <taxon>Armillaria</taxon>
    </lineage>
</organism>
<proteinExistence type="predicted"/>
<evidence type="ECO:0000313" key="2">
    <source>
        <dbReference type="EMBL" id="PBK62832.1"/>
    </source>
</evidence>
<reference evidence="3" key="1">
    <citation type="journal article" date="2017" name="Nat. Ecol. Evol.">
        <title>Genome expansion and lineage-specific genetic innovations in the forest pathogenic fungi Armillaria.</title>
        <authorList>
            <person name="Sipos G."/>
            <person name="Prasanna A.N."/>
            <person name="Walter M.C."/>
            <person name="O'Connor E."/>
            <person name="Balint B."/>
            <person name="Krizsan K."/>
            <person name="Kiss B."/>
            <person name="Hess J."/>
            <person name="Varga T."/>
            <person name="Slot J."/>
            <person name="Riley R."/>
            <person name="Boka B."/>
            <person name="Rigling D."/>
            <person name="Barry K."/>
            <person name="Lee J."/>
            <person name="Mihaltcheva S."/>
            <person name="LaButti K."/>
            <person name="Lipzen A."/>
            <person name="Waldron R."/>
            <person name="Moloney N.M."/>
            <person name="Sperisen C."/>
            <person name="Kredics L."/>
            <person name="Vagvoelgyi C."/>
            <person name="Patrignani A."/>
            <person name="Fitzpatrick D."/>
            <person name="Nagy I."/>
            <person name="Doyle S."/>
            <person name="Anderson J.B."/>
            <person name="Grigoriev I.V."/>
            <person name="Gueldener U."/>
            <person name="Muensterkoetter M."/>
            <person name="Nagy L.G."/>
        </authorList>
    </citation>
    <scope>NUCLEOTIDE SEQUENCE [LARGE SCALE GENOMIC DNA]</scope>
    <source>
        <strain evidence="3">28-4</strain>
    </source>
</reference>